<dbReference type="Proteomes" id="UP000186336">
    <property type="component" value="Chromosome"/>
</dbReference>
<evidence type="ECO:0000313" key="9">
    <source>
        <dbReference type="EMBL" id="APX12769.1"/>
    </source>
</evidence>
<keyword evidence="2" id="KW-1003">Cell membrane</keyword>
<keyword evidence="10" id="KW-1185">Reference proteome</keyword>
<keyword evidence="4 7" id="KW-1133">Transmembrane helix</keyword>
<feature type="region of interest" description="Disordered" evidence="6">
    <location>
        <begin position="334"/>
        <end position="378"/>
    </location>
</feature>
<feature type="transmembrane region" description="Helical" evidence="7">
    <location>
        <begin position="7"/>
        <end position="29"/>
    </location>
</feature>
<dbReference type="GO" id="GO:0005886">
    <property type="term" value="C:plasma membrane"/>
    <property type="evidence" value="ECO:0007669"/>
    <property type="project" value="UniProtKB-SubCell"/>
</dbReference>
<evidence type="ECO:0000259" key="8">
    <source>
        <dbReference type="Pfam" id="PF07694"/>
    </source>
</evidence>
<dbReference type="InterPro" id="IPR011620">
    <property type="entry name" value="Sig_transdc_His_kinase_LytS_TM"/>
</dbReference>
<feature type="domain" description="Signal transduction histidine kinase 5TM receptor LytS transmembrane region" evidence="8">
    <location>
        <begin position="37"/>
        <end position="153"/>
    </location>
</feature>
<sequence length="400" mass="43389">MAFVDATVLLDFVSSLAVLGLLVLSFSALAPALRSGWYVAPVLGVFFGLVVGLQMSMPLSPTDGVIVDMRQVPIVLAGAFLGLRGLAVCLCIAIAMRVSIGGVGMPAGVIGMLLAGGAGYAWGLMRHRLPLHDIGKLIILGLAMNLHMLSAFVAPTDIMRWYFSEAAPTIFLLNLFSVPAMGCLLLREETLAERAAFLSASAKVDPVTRLLSAPAFAQEVAHFHASQEDRRIAGIIAVTLKTSSWLRRTWGDGSVAQALGVLRLRTGATLGDQRPLGIDARQRILIPVTETEMRDLRPLRHALRRCASATPLTVDDTIQVPLAVLIENYALRHPNAPDETTKDIQRASATRDAGHKRKATAQQNTHRPTDAPMPKGLCHSTYHRLFHETDMHMRRALKRP</sequence>
<dbReference type="AlphaFoldDB" id="A0A1P8MXX6"/>
<reference evidence="9 10" key="1">
    <citation type="submission" date="2017-01" db="EMBL/GenBank/DDBJ databases">
        <title>Complete genome of Tateyamaria omphalii DOK1-4 isolated from seawater in Dokdo.</title>
        <authorList>
            <person name="Kim J.H."/>
            <person name="Chi W.-J."/>
        </authorList>
    </citation>
    <scope>NUCLEOTIDE SEQUENCE [LARGE SCALE GENOMIC DNA]</scope>
    <source>
        <strain evidence="9 10">DOK1-4</strain>
    </source>
</reference>
<evidence type="ECO:0000256" key="4">
    <source>
        <dbReference type="ARBA" id="ARBA00022989"/>
    </source>
</evidence>
<evidence type="ECO:0000256" key="2">
    <source>
        <dbReference type="ARBA" id="ARBA00022475"/>
    </source>
</evidence>
<dbReference type="RefSeq" id="WP_076629192.1">
    <property type="nucleotide sequence ID" value="NZ_CP019312.1"/>
</dbReference>
<dbReference type="GO" id="GO:0071555">
    <property type="term" value="P:cell wall organization"/>
    <property type="evidence" value="ECO:0007669"/>
    <property type="project" value="InterPro"/>
</dbReference>
<evidence type="ECO:0000256" key="5">
    <source>
        <dbReference type="ARBA" id="ARBA00023136"/>
    </source>
</evidence>
<evidence type="ECO:0000256" key="6">
    <source>
        <dbReference type="SAM" id="MobiDB-lite"/>
    </source>
</evidence>
<keyword evidence="5 7" id="KW-0472">Membrane</keyword>
<feature type="transmembrane region" description="Helical" evidence="7">
    <location>
        <begin position="166"/>
        <end position="186"/>
    </location>
</feature>
<feature type="transmembrane region" description="Helical" evidence="7">
    <location>
        <begin position="74"/>
        <end position="96"/>
    </location>
</feature>
<name>A0A1P8MXX6_9RHOB</name>
<feature type="transmembrane region" description="Helical" evidence="7">
    <location>
        <begin position="35"/>
        <end position="53"/>
    </location>
</feature>
<feature type="transmembrane region" description="Helical" evidence="7">
    <location>
        <begin position="134"/>
        <end position="154"/>
    </location>
</feature>
<protein>
    <recommendedName>
        <fullName evidence="8">Signal transduction histidine kinase 5TM receptor LytS transmembrane region domain-containing protein</fullName>
    </recommendedName>
</protein>
<dbReference type="Pfam" id="PF07694">
    <property type="entry name" value="5TM-5TMR_LYT"/>
    <property type="match status" value="1"/>
</dbReference>
<gene>
    <name evidence="9" type="ORF">BWR18_14555</name>
</gene>
<feature type="transmembrane region" description="Helical" evidence="7">
    <location>
        <begin position="102"/>
        <end position="122"/>
    </location>
</feature>
<feature type="compositionally biased region" description="Basic and acidic residues" evidence="6">
    <location>
        <begin position="335"/>
        <end position="345"/>
    </location>
</feature>
<evidence type="ECO:0000313" key="10">
    <source>
        <dbReference type="Proteomes" id="UP000186336"/>
    </source>
</evidence>
<evidence type="ECO:0000256" key="1">
    <source>
        <dbReference type="ARBA" id="ARBA00004651"/>
    </source>
</evidence>
<dbReference type="EMBL" id="CP019312">
    <property type="protein sequence ID" value="APX12769.1"/>
    <property type="molecule type" value="Genomic_DNA"/>
</dbReference>
<dbReference type="KEGG" id="tom:BWR18_14555"/>
<organism evidence="9 10">
    <name type="scientific">Tateyamaria omphalii</name>
    <dbReference type="NCBI Taxonomy" id="299262"/>
    <lineage>
        <taxon>Bacteria</taxon>
        <taxon>Pseudomonadati</taxon>
        <taxon>Pseudomonadota</taxon>
        <taxon>Alphaproteobacteria</taxon>
        <taxon>Rhodobacterales</taxon>
        <taxon>Roseobacteraceae</taxon>
        <taxon>Tateyamaria</taxon>
    </lineage>
</organism>
<keyword evidence="3 7" id="KW-0812">Transmembrane</keyword>
<dbReference type="GO" id="GO:0000155">
    <property type="term" value="F:phosphorelay sensor kinase activity"/>
    <property type="evidence" value="ECO:0007669"/>
    <property type="project" value="InterPro"/>
</dbReference>
<evidence type="ECO:0000256" key="3">
    <source>
        <dbReference type="ARBA" id="ARBA00022692"/>
    </source>
</evidence>
<dbReference type="STRING" id="299262.BWR18_14555"/>
<accession>A0A1P8MXX6</accession>
<proteinExistence type="predicted"/>
<evidence type="ECO:0000256" key="7">
    <source>
        <dbReference type="SAM" id="Phobius"/>
    </source>
</evidence>
<dbReference type="OrthoDB" id="7820220at2"/>
<comment type="subcellular location">
    <subcellularLocation>
        <location evidence="1">Cell membrane</location>
        <topology evidence="1">Multi-pass membrane protein</topology>
    </subcellularLocation>
</comment>